<evidence type="ECO:0000313" key="2">
    <source>
        <dbReference type="Proteomes" id="UP000693946"/>
    </source>
</evidence>
<accession>A0AAV6SKE0</accession>
<protein>
    <submittedName>
        <fullName evidence="1">Uncharacterized protein</fullName>
    </submittedName>
</protein>
<gene>
    <name evidence="1" type="ORF">JOB18_020930</name>
</gene>
<evidence type="ECO:0000313" key="1">
    <source>
        <dbReference type="EMBL" id="KAG7517959.1"/>
    </source>
</evidence>
<sequence>MMIFLYFSLPTTALTWLSNPPWHPGIMQSARCNMDPCCFVIEQTETRRRSMSTCILIQSKGQADIACVLPNCCDDGSRGVGYIVSAALCVFVGSIPVEFSYS</sequence>
<keyword evidence="2" id="KW-1185">Reference proteome</keyword>
<name>A0AAV6SKE0_SOLSE</name>
<dbReference type="Proteomes" id="UP000693946">
    <property type="component" value="Linkage Group LG12"/>
</dbReference>
<organism evidence="1 2">
    <name type="scientific">Solea senegalensis</name>
    <name type="common">Senegalese sole</name>
    <dbReference type="NCBI Taxonomy" id="28829"/>
    <lineage>
        <taxon>Eukaryota</taxon>
        <taxon>Metazoa</taxon>
        <taxon>Chordata</taxon>
        <taxon>Craniata</taxon>
        <taxon>Vertebrata</taxon>
        <taxon>Euteleostomi</taxon>
        <taxon>Actinopterygii</taxon>
        <taxon>Neopterygii</taxon>
        <taxon>Teleostei</taxon>
        <taxon>Neoteleostei</taxon>
        <taxon>Acanthomorphata</taxon>
        <taxon>Carangaria</taxon>
        <taxon>Pleuronectiformes</taxon>
        <taxon>Pleuronectoidei</taxon>
        <taxon>Soleidae</taxon>
        <taxon>Solea</taxon>
    </lineage>
</organism>
<dbReference type="EMBL" id="JAGKHQ010000004">
    <property type="protein sequence ID" value="KAG7517959.1"/>
    <property type="molecule type" value="Genomic_DNA"/>
</dbReference>
<proteinExistence type="predicted"/>
<reference evidence="1 2" key="1">
    <citation type="journal article" date="2021" name="Sci. Rep.">
        <title>Chromosome anchoring in Senegalese sole (Solea senegalensis) reveals sex-associated markers and genome rearrangements in flatfish.</title>
        <authorList>
            <person name="Guerrero-Cozar I."/>
            <person name="Gomez-Garrido J."/>
            <person name="Berbel C."/>
            <person name="Martinez-Blanch J.F."/>
            <person name="Alioto T."/>
            <person name="Claros M.G."/>
            <person name="Gagnaire P.A."/>
            <person name="Manchado M."/>
        </authorList>
    </citation>
    <scope>NUCLEOTIDE SEQUENCE [LARGE SCALE GENOMIC DNA]</scope>
    <source>
        <strain evidence="1">Sse05_10M</strain>
    </source>
</reference>
<dbReference type="AlphaFoldDB" id="A0AAV6SKE0"/>
<comment type="caution">
    <text evidence="1">The sequence shown here is derived from an EMBL/GenBank/DDBJ whole genome shotgun (WGS) entry which is preliminary data.</text>
</comment>